<comment type="caution">
    <text evidence="6">The sequence shown here is derived from an EMBL/GenBank/DDBJ whole genome shotgun (WGS) entry which is preliminary data.</text>
</comment>
<feature type="compositionally biased region" description="Basic and acidic residues" evidence="4">
    <location>
        <begin position="173"/>
        <end position="190"/>
    </location>
</feature>
<dbReference type="InterPro" id="IPR003891">
    <property type="entry name" value="Initiation_fac_eIF4g_MI"/>
</dbReference>
<feature type="compositionally biased region" description="Low complexity" evidence="4">
    <location>
        <begin position="90"/>
        <end position="101"/>
    </location>
</feature>
<feature type="compositionally biased region" description="Basic residues" evidence="4">
    <location>
        <begin position="531"/>
        <end position="540"/>
    </location>
</feature>
<name>A0A8K1FBD2_PYTOL</name>
<sequence>MDGRQHGRGGAVKGKTTTVYRRVQLEEDEDTGEKPFTSSLQQSLRNDKREHPEPQRERSPPRRNEAHKKPEGKGTSGRQVTMTRNERSGSTESSTSSVGGTLREAIARRGDQPAPFVSSLARSASSSQDARHGGSSRGGRHVEMTRGRETQYNASARRSAPRKNSTDSVSSQRSDRSRSGRYDNGPRGREAYYNSASRRSAPRKNSTDSVSSQRSDRSRASDVSYRYVEAARAREGYSNSGRRPRKNSTDSVTSVTSVQSVKSERSRGQRWEPKGRKNGGQRGSLDESYRPDQIDKSRRLERSISDSTSVSGARSSQDARQPAQWKSSLASSLAEKPSAEPANVPFKSSLRSSAADSAPSGGSAASEEERKRQAAERLKERLEARKGASLSQLATDKPEKEDSAPRPPFQSGLLSKDKASAPTDKEDRVREFYAKLDTEDRNREAARRAAPFKSSLVSSIAAKRESMTQYSVKKIVFTLDQLRSLRSSAISRPADLRDMTIGEVFEVRDPNSAVQVSSSSRHVERSSSRKLAGKKDRRSQKGLGDSGKKDRQDRRPGRRGQPPPPPLYDGPIEPLQLSENRWVGKKKEEMSGIDAILSHVKGVLNKLTREKFAKLTEELCKIEMDTLELLRSIISVIVDKALEEPNFADVYADLCKEFHKRTSSIVWSFLRVAESTKSPTVFYWTIVKKNDDADFIGPFKSADECLADAATPSDAASTNSCDMSSAKLFVSDDHLVAICRSSDGSFYYKKRSVAELGEDEPLLGAFDSASAAMQAGVKQTSFKRLLVTRCQFEFEKWNKRSQQDESKDEHGDQRQREIETMRAKRLMLGNIRFIGELYKTDLLNQIVVQSCIFHLLGLELVKGESEQDLAGQEVRLPDEEDIEALCKLLATVGKKYDQPQRQNIMKIIIFRLVKLIDDKKLPSRSRFLITDILEMRDHLWEPRRKELQQKTLEEVRREAKQLQQQGKNAQHDNLSQRRLKSQVSSIQLARQSSNLLVRKEAVAETPSSSTEAADSNVTSPTGAEDPAKIESRIKNIIQEYVSIHDIDEAATCVRELPAVYHVDFVEQVANRAHEGKEQERTDVGNLLVSLYESGAVDATTIQAALLNAMEFLEDIKIDIPLVHQYAALLFGRLIAAGCFGLSWMVSKALSHLVECGLASLVFAEALSVIEADSDIATVARMLADEEISPASVLPRAARTEADVAKFIEKHELESYFGGEDDNDEDELEPELESKMRSTLTEYLSIKDVDEVVLCIQELEAARANCWRHFVRVSVLYSIDEKASVRVEVGNLLAQLFERDEVDVEDLEAGFEAALADYEDLRVDIPRLDAALAELWTPLFHEKEGLTIDWLHDATSHLVARGMAAELLGSLLTQFEALYGRDEVATWWREQNTSTQWCTTFSGQDSAIHARLQSWHELLAA</sequence>
<dbReference type="GO" id="GO:0003743">
    <property type="term" value="F:translation initiation factor activity"/>
    <property type="evidence" value="ECO:0007669"/>
    <property type="project" value="UniProtKB-KW"/>
</dbReference>
<feature type="compositionally biased region" description="Basic and acidic residues" evidence="4">
    <location>
        <begin position="140"/>
        <end position="149"/>
    </location>
</feature>
<feature type="compositionally biased region" description="Basic and acidic residues" evidence="4">
    <location>
        <begin position="546"/>
        <end position="555"/>
    </location>
</feature>
<dbReference type="EMBL" id="SPLM01000144">
    <property type="protein sequence ID" value="TMW57135.1"/>
    <property type="molecule type" value="Genomic_DNA"/>
</dbReference>
<organism evidence="6 7">
    <name type="scientific">Pythium oligandrum</name>
    <name type="common">Mycoparasitic fungus</name>
    <dbReference type="NCBI Taxonomy" id="41045"/>
    <lineage>
        <taxon>Eukaryota</taxon>
        <taxon>Sar</taxon>
        <taxon>Stramenopiles</taxon>
        <taxon>Oomycota</taxon>
        <taxon>Peronosporomycetes</taxon>
        <taxon>Pythiales</taxon>
        <taxon>Pythiaceae</taxon>
        <taxon>Pythium</taxon>
    </lineage>
</organism>
<evidence type="ECO:0000259" key="5">
    <source>
        <dbReference type="PROSITE" id="PS51366"/>
    </source>
</evidence>
<comment type="similarity">
    <text evidence="1">Belongs to the eukaryotic initiation factor 4G family.</text>
</comment>
<accession>A0A8K1FBD2</accession>
<dbReference type="Pfam" id="PF02847">
    <property type="entry name" value="MA3"/>
    <property type="match status" value="2"/>
</dbReference>
<reference evidence="6" key="1">
    <citation type="submission" date="2019-03" db="EMBL/GenBank/DDBJ databases">
        <title>Long read genome sequence of the mycoparasitic Pythium oligandrum ATCC 38472 isolated from sugarbeet rhizosphere.</title>
        <authorList>
            <person name="Gaulin E."/>
        </authorList>
    </citation>
    <scope>NUCLEOTIDE SEQUENCE</scope>
    <source>
        <strain evidence="6">ATCC 38472_TT</strain>
    </source>
</reference>
<feature type="compositionally biased region" description="Low complexity" evidence="4">
    <location>
        <begin position="352"/>
        <end position="365"/>
    </location>
</feature>
<evidence type="ECO:0000256" key="2">
    <source>
        <dbReference type="ARBA" id="ARBA00022540"/>
    </source>
</evidence>
<evidence type="ECO:0000256" key="3">
    <source>
        <dbReference type="ARBA" id="ARBA00022917"/>
    </source>
</evidence>
<feature type="compositionally biased region" description="Basic and acidic residues" evidence="4">
    <location>
        <begin position="284"/>
        <end position="304"/>
    </location>
</feature>
<evidence type="ECO:0000256" key="4">
    <source>
        <dbReference type="SAM" id="MobiDB-lite"/>
    </source>
</evidence>
<feature type="domain" description="MI" evidence="5">
    <location>
        <begin position="1028"/>
        <end position="1149"/>
    </location>
</feature>
<feature type="compositionally biased region" description="Polar residues" evidence="4">
    <location>
        <begin position="961"/>
        <end position="973"/>
    </location>
</feature>
<keyword evidence="7" id="KW-1185">Reference proteome</keyword>
<dbReference type="GO" id="GO:0003729">
    <property type="term" value="F:mRNA binding"/>
    <property type="evidence" value="ECO:0007669"/>
    <property type="project" value="TreeGrafter"/>
</dbReference>
<dbReference type="SUPFAM" id="SSF48371">
    <property type="entry name" value="ARM repeat"/>
    <property type="match status" value="4"/>
</dbReference>
<dbReference type="SMART" id="SM00544">
    <property type="entry name" value="MA3"/>
    <property type="match status" value="2"/>
</dbReference>
<dbReference type="InterPro" id="IPR016024">
    <property type="entry name" value="ARM-type_fold"/>
</dbReference>
<dbReference type="InterPro" id="IPR003890">
    <property type="entry name" value="MIF4G-like_typ-3"/>
</dbReference>
<feature type="compositionally biased region" description="Polar residues" evidence="4">
    <location>
        <begin position="305"/>
        <end position="331"/>
    </location>
</feature>
<dbReference type="Pfam" id="PF02854">
    <property type="entry name" value="MIF4G"/>
    <property type="match status" value="2"/>
</dbReference>
<dbReference type="Gene3D" id="1.25.40.180">
    <property type="match status" value="4"/>
</dbReference>
<keyword evidence="2" id="KW-0396">Initiation factor</keyword>
<dbReference type="PROSITE" id="PS51366">
    <property type="entry name" value="MI"/>
    <property type="match status" value="2"/>
</dbReference>
<feature type="region of interest" description="Disordered" evidence="4">
    <location>
        <begin position="999"/>
        <end position="1026"/>
    </location>
</feature>
<dbReference type="OrthoDB" id="514777at2759"/>
<dbReference type="PANTHER" id="PTHR23253">
    <property type="entry name" value="EUKARYOTIC TRANSLATION INITIATION FACTOR 4 GAMMA"/>
    <property type="match status" value="1"/>
</dbReference>
<feature type="compositionally biased region" description="Basic and acidic residues" evidence="4">
    <location>
        <begin position="415"/>
        <end position="430"/>
    </location>
</feature>
<feature type="domain" description="MI" evidence="5">
    <location>
        <begin position="1230"/>
        <end position="1354"/>
    </location>
</feature>
<proteinExistence type="inferred from homology"/>
<feature type="compositionally biased region" description="Polar residues" evidence="4">
    <location>
        <begin position="1005"/>
        <end position="1021"/>
    </location>
</feature>
<evidence type="ECO:0000256" key="1">
    <source>
        <dbReference type="ARBA" id="ARBA00005775"/>
    </source>
</evidence>
<feature type="region of interest" description="Disordered" evidence="4">
    <location>
        <begin position="1"/>
        <end position="430"/>
    </location>
</feature>
<feature type="region of interest" description="Disordered" evidence="4">
    <location>
        <begin position="957"/>
        <end position="978"/>
    </location>
</feature>
<gene>
    <name evidence="6" type="ORF">Poli38472_003060</name>
</gene>
<evidence type="ECO:0000313" key="6">
    <source>
        <dbReference type="EMBL" id="TMW57135.1"/>
    </source>
</evidence>
<dbReference type="PANTHER" id="PTHR23253:SF9">
    <property type="entry name" value="EUKARYOTIC TRANSLATION INITIATION FACTOR 4 GAMMA 2"/>
    <property type="match status" value="1"/>
</dbReference>
<feature type="compositionally biased region" description="Basic and acidic residues" evidence="4">
    <location>
        <begin position="45"/>
        <end position="72"/>
    </location>
</feature>
<feature type="region of interest" description="Disordered" evidence="4">
    <location>
        <begin position="511"/>
        <end position="573"/>
    </location>
</feature>
<feature type="compositionally biased region" description="Low complexity" evidence="4">
    <location>
        <begin position="249"/>
        <end position="261"/>
    </location>
</feature>
<feature type="compositionally biased region" description="Low complexity" evidence="4">
    <location>
        <begin position="118"/>
        <end position="127"/>
    </location>
</feature>
<feature type="compositionally biased region" description="Basic and acidic residues" evidence="4">
    <location>
        <begin position="262"/>
        <end position="275"/>
    </location>
</feature>
<feature type="compositionally biased region" description="Basic and acidic residues" evidence="4">
    <location>
        <begin position="367"/>
        <end position="386"/>
    </location>
</feature>
<protein>
    <recommendedName>
        <fullName evidence="5">MI domain-containing protein</fullName>
    </recommendedName>
</protein>
<dbReference type="SMART" id="SM00543">
    <property type="entry name" value="MIF4G"/>
    <property type="match status" value="1"/>
</dbReference>
<dbReference type="Proteomes" id="UP000794436">
    <property type="component" value="Unassembled WGS sequence"/>
</dbReference>
<keyword evidence="3" id="KW-0648">Protein biosynthesis</keyword>
<evidence type="ECO:0000313" key="7">
    <source>
        <dbReference type="Proteomes" id="UP000794436"/>
    </source>
</evidence>
<dbReference type="GO" id="GO:0016281">
    <property type="term" value="C:eukaryotic translation initiation factor 4F complex"/>
    <property type="evidence" value="ECO:0007669"/>
    <property type="project" value="TreeGrafter"/>
</dbReference>